<evidence type="ECO:0000259" key="2">
    <source>
        <dbReference type="Pfam" id="PF24758"/>
    </source>
</evidence>
<dbReference type="InterPro" id="IPR055411">
    <property type="entry name" value="LRR_FXL15/At3g58940/PEG3-like"/>
</dbReference>
<accession>A0A9D4W0T4</accession>
<feature type="domain" description="F-box" evidence="1">
    <location>
        <begin position="6"/>
        <end position="44"/>
    </location>
</feature>
<gene>
    <name evidence="3" type="ORF">KIW84_060681</name>
</gene>
<keyword evidence="4" id="KW-1185">Reference proteome</keyword>
<reference evidence="3 4" key="1">
    <citation type="journal article" date="2022" name="Nat. Genet.">
        <title>Improved pea reference genome and pan-genome highlight genomic features and evolutionary characteristics.</title>
        <authorList>
            <person name="Yang T."/>
            <person name="Liu R."/>
            <person name="Luo Y."/>
            <person name="Hu S."/>
            <person name="Wang D."/>
            <person name="Wang C."/>
            <person name="Pandey M.K."/>
            <person name="Ge S."/>
            <person name="Xu Q."/>
            <person name="Li N."/>
            <person name="Li G."/>
            <person name="Huang Y."/>
            <person name="Saxena R.K."/>
            <person name="Ji Y."/>
            <person name="Li M."/>
            <person name="Yan X."/>
            <person name="He Y."/>
            <person name="Liu Y."/>
            <person name="Wang X."/>
            <person name="Xiang C."/>
            <person name="Varshney R.K."/>
            <person name="Ding H."/>
            <person name="Gao S."/>
            <person name="Zong X."/>
        </authorList>
    </citation>
    <scope>NUCLEOTIDE SEQUENCE [LARGE SCALE GENOMIC DNA]</scope>
    <source>
        <strain evidence="3 4">cv. Zhongwan 6</strain>
    </source>
</reference>
<dbReference type="InterPro" id="IPR032675">
    <property type="entry name" value="LRR_dom_sf"/>
</dbReference>
<dbReference type="AlphaFoldDB" id="A0A9D4W0T4"/>
<dbReference type="Pfam" id="PF24758">
    <property type="entry name" value="LRR_At5g56370"/>
    <property type="match status" value="1"/>
</dbReference>
<dbReference type="PANTHER" id="PTHR31639">
    <property type="entry name" value="F-BOX PROTEIN-LIKE"/>
    <property type="match status" value="1"/>
</dbReference>
<dbReference type="SUPFAM" id="SSF81383">
    <property type="entry name" value="F-box domain"/>
    <property type="match status" value="1"/>
</dbReference>
<dbReference type="Proteomes" id="UP001058974">
    <property type="component" value="Chromosome 6"/>
</dbReference>
<proteinExistence type="predicted"/>
<dbReference type="InterPro" id="IPR036047">
    <property type="entry name" value="F-box-like_dom_sf"/>
</dbReference>
<name>A0A9D4W0T4_PEA</name>
<dbReference type="Gene3D" id="3.80.10.10">
    <property type="entry name" value="Ribonuclease Inhibitor"/>
    <property type="match status" value="1"/>
</dbReference>
<dbReference type="Pfam" id="PF00646">
    <property type="entry name" value="F-box"/>
    <property type="match status" value="1"/>
</dbReference>
<dbReference type="Gramene" id="Psat06G0068100-T1">
    <property type="protein sequence ID" value="KAI5393645.1"/>
    <property type="gene ID" value="KIW84_060681"/>
</dbReference>
<dbReference type="InterPro" id="IPR001810">
    <property type="entry name" value="F-box_dom"/>
</dbReference>
<sequence>MEPDRFSWLPEHVIDKILSYLPIREAAGTSVLSSKWNNQWYTLSRLVFDTDCVSNIAPSRDPSLFNNKFLQIVNHVLLLHYGPIIVFKMCNYNDKFTCVIPKTDIDRWIHHLIGRSIQKLVLDVWIEKDYKIPCRLFSCQSLRILKLLWCWLKPPTKFQGFKKLKSLELYRITISQHDFENLISGCNLLESLVLGNLDGVTQINIHAPNLKHLDIFDTFEDITFHKTFQLTTVYVNLSSYLNSKSNQSRLHGGSSNLLKFFDHRPHIENLSVHNYFLKYLAAGVVPVKLPTLCTDLDCLSICINFDDLKEISAALCLLRSSPNLQTLEISYLAAGVVPVKLPTLCTDLDCLSICINFDDLKEISAALCLLRSSPNLQTLEISARIDQHSVPLTPISDTYCWEETFFKPETPIQVLSVSIDNISGLQLELDFIRFLLLYSPVLEKMIVKPDVNVRPELVTGLIRFKRESRDAEVIYVQKEG</sequence>
<feature type="domain" description="F-box/LRR-repeat protein 15/At3g58940/PEG3-like LRR" evidence="2">
    <location>
        <begin position="105"/>
        <end position="329"/>
    </location>
</feature>
<evidence type="ECO:0000259" key="1">
    <source>
        <dbReference type="Pfam" id="PF00646"/>
    </source>
</evidence>
<dbReference type="EMBL" id="JAMSHJ010000006">
    <property type="protein sequence ID" value="KAI5393645.1"/>
    <property type="molecule type" value="Genomic_DNA"/>
</dbReference>
<evidence type="ECO:0000313" key="3">
    <source>
        <dbReference type="EMBL" id="KAI5393645.1"/>
    </source>
</evidence>
<dbReference type="PANTHER" id="PTHR31639:SF93">
    <property type="entry name" value="F-BOX_FBD_LRR PROTEIN"/>
    <property type="match status" value="1"/>
</dbReference>
<dbReference type="SUPFAM" id="SSF52047">
    <property type="entry name" value="RNI-like"/>
    <property type="match status" value="1"/>
</dbReference>
<evidence type="ECO:0000313" key="4">
    <source>
        <dbReference type="Proteomes" id="UP001058974"/>
    </source>
</evidence>
<comment type="caution">
    <text evidence="3">The sequence shown here is derived from an EMBL/GenBank/DDBJ whole genome shotgun (WGS) entry which is preliminary data.</text>
</comment>
<organism evidence="3 4">
    <name type="scientific">Pisum sativum</name>
    <name type="common">Garden pea</name>
    <name type="synonym">Lathyrus oleraceus</name>
    <dbReference type="NCBI Taxonomy" id="3888"/>
    <lineage>
        <taxon>Eukaryota</taxon>
        <taxon>Viridiplantae</taxon>
        <taxon>Streptophyta</taxon>
        <taxon>Embryophyta</taxon>
        <taxon>Tracheophyta</taxon>
        <taxon>Spermatophyta</taxon>
        <taxon>Magnoliopsida</taxon>
        <taxon>eudicotyledons</taxon>
        <taxon>Gunneridae</taxon>
        <taxon>Pentapetalae</taxon>
        <taxon>rosids</taxon>
        <taxon>fabids</taxon>
        <taxon>Fabales</taxon>
        <taxon>Fabaceae</taxon>
        <taxon>Papilionoideae</taxon>
        <taxon>50 kb inversion clade</taxon>
        <taxon>NPAAA clade</taxon>
        <taxon>Hologalegina</taxon>
        <taxon>IRL clade</taxon>
        <taxon>Fabeae</taxon>
        <taxon>Lathyrus</taxon>
    </lineage>
</organism>
<protein>
    <submittedName>
        <fullName evidence="3">Uncharacterized protein</fullName>
    </submittedName>
</protein>